<feature type="transmembrane region" description="Helical" evidence="7">
    <location>
        <begin position="412"/>
        <end position="433"/>
    </location>
</feature>
<evidence type="ECO:0000256" key="4">
    <source>
        <dbReference type="ARBA" id="ARBA00022989"/>
    </source>
</evidence>
<feature type="domain" description="NADH:quinone oxidoreductase/Mrp antiporter transmembrane" evidence="8">
    <location>
        <begin position="133"/>
        <end position="423"/>
    </location>
</feature>
<evidence type="ECO:0000259" key="8">
    <source>
        <dbReference type="Pfam" id="PF00361"/>
    </source>
</evidence>
<feature type="transmembrane region" description="Helical" evidence="7">
    <location>
        <begin position="378"/>
        <end position="400"/>
    </location>
</feature>
<sequence>MNAANFPILSVTTFLPLVGVALICLIPSRHQKAIQWTAFLVTVATFLVSLQLYFRFDTTTWQMQFVEDTSWIPQFAIRYQMGIDGISLLLVLLTTFLSAVSVLSTWTAVTERVKAYMASLLLLETGMIGVFCALDFILFYFFWEVMLIPMYFIIGIWGGPRRIYAAVKFFIYTMSGSVLMLVAILVLYFMHYEATGTYSFHILDYHKLGLPANYQFWMFLAFAVAFAIKVPMFPFHTWLPDAHVEAPTAGSVILAGVLLKMGTYGFLRFCLPIFPQASVLFVPLILILALIGIIYGAMVSLAQDDVKKLVAYSSVSHLGYCMLGMFALNADGIKGSLIQMVNHGLSTGALFLIVGILYERRHTRLISEYGGLMKVMPIFAFLFLMVAFSSMGVPGTNGFVGELLILIGAFQASLKFGLAATVGLILGAVYLLWTVKRVAYGPITKPENQVLKDMTVREYAYMLPVLLFIFWIGIYPKPFLRTMDASVAHLLESMHAPKTAHAFEPRPAWFQNLLAKADFQQLTKGQGR</sequence>
<comment type="caution">
    <text evidence="9">The sequence shown here is derived from an EMBL/GenBank/DDBJ whole genome shotgun (WGS) entry which is preliminary data.</text>
</comment>
<dbReference type="EC" id="1.6.5.11" evidence="9"/>
<dbReference type="GO" id="GO:0012505">
    <property type="term" value="C:endomembrane system"/>
    <property type="evidence" value="ECO:0007669"/>
    <property type="project" value="UniProtKB-SubCell"/>
</dbReference>
<feature type="transmembrane region" description="Helical" evidence="7">
    <location>
        <begin position="279"/>
        <end position="303"/>
    </location>
</feature>
<feature type="transmembrane region" description="Helical" evidence="7">
    <location>
        <begin position="86"/>
        <end position="109"/>
    </location>
</feature>
<keyword evidence="4 7" id="KW-1133">Transmembrane helix</keyword>
<evidence type="ECO:0000256" key="7">
    <source>
        <dbReference type="SAM" id="Phobius"/>
    </source>
</evidence>
<dbReference type="NCBIfam" id="TIGR01972">
    <property type="entry name" value="NDH_I_M"/>
    <property type="match status" value="1"/>
</dbReference>
<dbReference type="PRINTS" id="PR01437">
    <property type="entry name" value="NUOXDRDTASE4"/>
</dbReference>
<feature type="transmembrane region" description="Helical" evidence="7">
    <location>
        <begin position="33"/>
        <end position="54"/>
    </location>
</feature>
<dbReference type="EMBL" id="DSTK01000010">
    <property type="protein sequence ID" value="HFK96191.1"/>
    <property type="molecule type" value="Genomic_DNA"/>
</dbReference>
<evidence type="ECO:0000256" key="2">
    <source>
        <dbReference type="ARBA" id="ARBA00009025"/>
    </source>
</evidence>
<dbReference type="InterPro" id="IPR010227">
    <property type="entry name" value="NADH_Q_OxRdtase_chainM/4"/>
</dbReference>
<comment type="similarity">
    <text evidence="2">Belongs to the complex I subunit 4 family.</text>
</comment>
<dbReference type="InterPro" id="IPR003918">
    <property type="entry name" value="NADH_UbQ_OxRdtase"/>
</dbReference>
<proteinExistence type="inferred from homology"/>
<dbReference type="GO" id="GO:0042773">
    <property type="term" value="P:ATP synthesis coupled electron transport"/>
    <property type="evidence" value="ECO:0007669"/>
    <property type="project" value="InterPro"/>
</dbReference>
<feature type="transmembrane region" description="Helical" evidence="7">
    <location>
        <begin position="163"/>
        <end position="189"/>
    </location>
</feature>
<feature type="transmembrane region" description="Helical" evidence="7">
    <location>
        <begin position="340"/>
        <end position="358"/>
    </location>
</feature>
<dbReference type="GO" id="GO:0003954">
    <property type="term" value="F:NADH dehydrogenase activity"/>
    <property type="evidence" value="ECO:0007669"/>
    <property type="project" value="TreeGrafter"/>
</dbReference>
<dbReference type="Pfam" id="PF00361">
    <property type="entry name" value="Proton_antipo_M"/>
    <property type="match status" value="1"/>
</dbReference>
<dbReference type="PANTHER" id="PTHR43507:SF1">
    <property type="entry name" value="NADH-UBIQUINONE OXIDOREDUCTASE CHAIN 4"/>
    <property type="match status" value="1"/>
</dbReference>
<dbReference type="GO" id="GO:0048039">
    <property type="term" value="F:ubiquinone binding"/>
    <property type="evidence" value="ECO:0007669"/>
    <property type="project" value="TreeGrafter"/>
</dbReference>
<dbReference type="PANTHER" id="PTHR43507">
    <property type="entry name" value="NADH-UBIQUINONE OXIDOREDUCTASE CHAIN 4"/>
    <property type="match status" value="1"/>
</dbReference>
<evidence type="ECO:0000256" key="3">
    <source>
        <dbReference type="ARBA" id="ARBA00022692"/>
    </source>
</evidence>
<gene>
    <name evidence="9" type="ORF">ENS06_02570</name>
</gene>
<accession>A0A832A1N6</accession>
<evidence type="ECO:0000256" key="1">
    <source>
        <dbReference type="ARBA" id="ARBA00004127"/>
    </source>
</evidence>
<feature type="transmembrane region" description="Helical" evidence="7">
    <location>
        <begin position="309"/>
        <end position="328"/>
    </location>
</feature>
<keyword evidence="9" id="KW-0560">Oxidoreductase</keyword>
<feature type="transmembrane region" description="Helical" evidence="7">
    <location>
        <begin position="248"/>
        <end position="267"/>
    </location>
</feature>
<keyword evidence="5 7" id="KW-0472">Membrane</keyword>
<feature type="transmembrane region" description="Helical" evidence="7">
    <location>
        <begin position="6"/>
        <end position="26"/>
    </location>
</feature>
<feature type="transmembrane region" description="Helical" evidence="7">
    <location>
        <begin position="210"/>
        <end position="228"/>
    </location>
</feature>
<organism evidence="9">
    <name type="scientific">Desulfacinum infernum</name>
    <dbReference type="NCBI Taxonomy" id="35837"/>
    <lineage>
        <taxon>Bacteria</taxon>
        <taxon>Pseudomonadati</taxon>
        <taxon>Thermodesulfobacteriota</taxon>
        <taxon>Syntrophobacteria</taxon>
        <taxon>Syntrophobacterales</taxon>
        <taxon>Syntrophobacteraceae</taxon>
        <taxon>Desulfacinum</taxon>
    </lineage>
</organism>
<dbReference type="AlphaFoldDB" id="A0A832A1N6"/>
<evidence type="ECO:0000313" key="9">
    <source>
        <dbReference type="EMBL" id="HFK96191.1"/>
    </source>
</evidence>
<evidence type="ECO:0000256" key="6">
    <source>
        <dbReference type="RuleBase" id="RU000320"/>
    </source>
</evidence>
<comment type="subcellular location">
    <subcellularLocation>
        <location evidence="1">Endomembrane system</location>
        <topology evidence="1">Multi-pass membrane protein</topology>
    </subcellularLocation>
    <subcellularLocation>
        <location evidence="6">Membrane</location>
        <topology evidence="6">Multi-pass membrane protein</topology>
    </subcellularLocation>
</comment>
<dbReference type="GO" id="GO:0015990">
    <property type="term" value="P:electron transport coupled proton transport"/>
    <property type="evidence" value="ECO:0007669"/>
    <property type="project" value="TreeGrafter"/>
</dbReference>
<reference evidence="9" key="1">
    <citation type="journal article" date="2020" name="mSystems">
        <title>Genome- and Community-Level Interaction Insights into Carbon Utilization and Element Cycling Functions of Hydrothermarchaeota in Hydrothermal Sediment.</title>
        <authorList>
            <person name="Zhou Z."/>
            <person name="Liu Y."/>
            <person name="Xu W."/>
            <person name="Pan J."/>
            <person name="Luo Z.H."/>
            <person name="Li M."/>
        </authorList>
    </citation>
    <scope>NUCLEOTIDE SEQUENCE [LARGE SCALE GENOMIC DNA]</scope>
    <source>
        <strain evidence="9">SpSt-456</strain>
    </source>
</reference>
<name>A0A832A1N6_9BACT</name>
<feature type="transmembrane region" description="Helical" evidence="7">
    <location>
        <begin position="459"/>
        <end position="476"/>
    </location>
</feature>
<protein>
    <submittedName>
        <fullName evidence="9">NADH-quinone oxidoreductase subunit M</fullName>
        <ecNumber evidence="9">1.6.5.11</ecNumber>
    </submittedName>
</protein>
<evidence type="ECO:0000256" key="5">
    <source>
        <dbReference type="ARBA" id="ARBA00023136"/>
    </source>
</evidence>
<keyword evidence="3 6" id="KW-0812">Transmembrane</keyword>
<dbReference type="InterPro" id="IPR001750">
    <property type="entry name" value="ND/Mrp_TM"/>
</dbReference>
<dbReference type="GO" id="GO:0016020">
    <property type="term" value="C:membrane"/>
    <property type="evidence" value="ECO:0007669"/>
    <property type="project" value="UniProtKB-SubCell"/>
</dbReference>
<dbReference type="NCBIfam" id="NF004499">
    <property type="entry name" value="PRK05846.1-3"/>
    <property type="match status" value="1"/>
</dbReference>
<dbReference type="GO" id="GO:0008137">
    <property type="term" value="F:NADH dehydrogenase (ubiquinone) activity"/>
    <property type="evidence" value="ECO:0007669"/>
    <property type="project" value="InterPro"/>
</dbReference>